<sequence length="182" mass="21269">MTLKANLVKVLLFIICFVGLAFGQTNLKDETSIINFLCKQYQVEYLHKDLKDFRGAGFNSYSDLKTTGLDFAPFGQFDLDSIFTIDQRKALEENLTHTTVRRIRNSEPPKKVKLMEYDRDFKKGEVFGFSRILVQDGKDNFTYAIVLVSKGFAQDYWSEWYLILRKEGDEWREIYRTDIGIS</sequence>
<keyword evidence="2" id="KW-1185">Reference proteome</keyword>
<dbReference type="EMBL" id="JBHSKS010000012">
    <property type="protein sequence ID" value="MFC5192939.1"/>
    <property type="molecule type" value="Genomic_DNA"/>
</dbReference>
<name>A0ABW0BYA4_9BACT</name>
<accession>A0ABW0BYA4</accession>
<evidence type="ECO:0000313" key="2">
    <source>
        <dbReference type="Proteomes" id="UP001596163"/>
    </source>
</evidence>
<evidence type="ECO:0000313" key="1">
    <source>
        <dbReference type="EMBL" id="MFC5192939.1"/>
    </source>
</evidence>
<protein>
    <recommendedName>
        <fullName evidence="3">DUF4440 domain-containing protein</fullName>
    </recommendedName>
</protein>
<dbReference type="Proteomes" id="UP001596163">
    <property type="component" value="Unassembled WGS sequence"/>
</dbReference>
<dbReference type="RefSeq" id="WP_377916431.1">
    <property type="nucleotide sequence ID" value="NZ_JBHSKS010000012.1"/>
</dbReference>
<reference evidence="2" key="1">
    <citation type="journal article" date="2019" name="Int. J. Syst. Evol. Microbiol.">
        <title>The Global Catalogue of Microorganisms (GCM) 10K type strain sequencing project: providing services to taxonomists for standard genome sequencing and annotation.</title>
        <authorList>
            <consortium name="The Broad Institute Genomics Platform"/>
            <consortium name="The Broad Institute Genome Sequencing Center for Infectious Disease"/>
            <person name="Wu L."/>
            <person name="Ma J."/>
        </authorList>
    </citation>
    <scope>NUCLEOTIDE SEQUENCE [LARGE SCALE GENOMIC DNA]</scope>
    <source>
        <strain evidence="2">CGMCC 1.7030</strain>
    </source>
</reference>
<proteinExistence type="predicted"/>
<evidence type="ECO:0008006" key="3">
    <source>
        <dbReference type="Google" id="ProtNLM"/>
    </source>
</evidence>
<gene>
    <name evidence="1" type="ORF">ACFPIK_14275</name>
</gene>
<organism evidence="1 2">
    <name type="scientific">Algoriphagus aquatilis</name>
    <dbReference type="NCBI Taxonomy" id="490186"/>
    <lineage>
        <taxon>Bacteria</taxon>
        <taxon>Pseudomonadati</taxon>
        <taxon>Bacteroidota</taxon>
        <taxon>Cytophagia</taxon>
        <taxon>Cytophagales</taxon>
        <taxon>Cyclobacteriaceae</taxon>
        <taxon>Algoriphagus</taxon>
    </lineage>
</organism>
<comment type="caution">
    <text evidence="1">The sequence shown here is derived from an EMBL/GenBank/DDBJ whole genome shotgun (WGS) entry which is preliminary data.</text>
</comment>